<organism evidence="1 2">
    <name type="scientific">Anisakis simplex</name>
    <name type="common">Herring worm</name>
    <dbReference type="NCBI Taxonomy" id="6269"/>
    <lineage>
        <taxon>Eukaryota</taxon>
        <taxon>Metazoa</taxon>
        <taxon>Ecdysozoa</taxon>
        <taxon>Nematoda</taxon>
        <taxon>Chromadorea</taxon>
        <taxon>Rhabditida</taxon>
        <taxon>Spirurina</taxon>
        <taxon>Ascaridomorpha</taxon>
        <taxon>Ascaridoidea</taxon>
        <taxon>Anisakidae</taxon>
        <taxon>Anisakis</taxon>
        <taxon>Anisakis simplex complex</taxon>
    </lineage>
</organism>
<name>A0A3P6Q5H1_ANISI</name>
<keyword evidence="2" id="KW-1185">Reference proteome</keyword>
<accession>A0A3P6Q5H1</accession>
<sequence>MKMFYETDSYGFDLGSGYFCGKGGQKPGDPTRIRHDLFDMDLNHVVKAY</sequence>
<evidence type="ECO:0000313" key="2">
    <source>
        <dbReference type="Proteomes" id="UP000267096"/>
    </source>
</evidence>
<proteinExistence type="predicted"/>
<dbReference type="EMBL" id="UYRR01012085">
    <property type="protein sequence ID" value="VDK26208.1"/>
    <property type="molecule type" value="Genomic_DNA"/>
</dbReference>
<dbReference type="Proteomes" id="UP000267096">
    <property type="component" value="Unassembled WGS sequence"/>
</dbReference>
<protein>
    <submittedName>
        <fullName evidence="1">Uncharacterized protein</fullName>
    </submittedName>
</protein>
<reference evidence="1 2" key="1">
    <citation type="submission" date="2018-11" db="EMBL/GenBank/DDBJ databases">
        <authorList>
            <consortium name="Pathogen Informatics"/>
        </authorList>
    </citation>
    <scope>NUCLEOTIDE SEQUENCE [LARGE SCALE GENOMIC DNA]</scope>
</reference>
<dbReference type="AlphaFoldDB" id="A0A3P6Q5H1"/>
<gene>
    <name evidence="1" type="ORF">ASIM_LOCUS5881</name>
</gene>
<evidence type="ECO:0000313" key="1">
    <source>
        <dbReference type="EMBL" id="VDK26208.1"/>
    </source>
</evidence>